<dbReference type="Pfam" id="PF07647">
    <property type="entry name" value="SAM_2"/>
    <property type="match status" value="1"/>
</dbReference>
<dbReference type="InterPro" id="IPR011993">
    <property type="entry name" value="PH-like_dom_sf"/>
</dbReference>
<feature type="compositionally biased region" description="Low complexity" evidence="1">
    <location>
        <begin position="151"/>
        <end position="163"/>
    </location>
</feature>
<feature type="region of interest" description="Disordered" evidence="1">
    <location>
        <begin position="427"/>
        <end position="448"/>
    </location>
</feature>
<dbReference type="InterPro" id="IPR001849">
    <property type="entry name" value="PH_domain"/>
</dbReference>
<dbReference type="OrthoDB" id="422827at2759"/>
<dbReference type="SUPFAM" id="SSF47769">
    <property type="entry name" value="SAM/Pointed domain"/>
    <property type="match status" value="1"/>
</dbReference>
<dbReference type="InterPro" id="IPR013761">
    <property type="entry name" value="SAM/pointed_sf"/>
</dbReference>
<feature type="compositionally biased region" description="Low complexity" evidence="1">
    <location>
        <begin position="258"/>
        <end position="272"/>
    </location>
</feature>
<evidence type="ECO:0000259" key="3">
    <source>
        <dbReference type="PROSITE" id="PS50105"/>
    </source>
</evidence>
<dbReference type="InterPro" id="IPR001660">
    <property type="entry name" value="SAM"/>
</dbReference>
<dbReference type="AlphaFoldDB" id="A0A7H8QK23"/>
<accession>A0A7H8QK23</accession>
<evidence type="ECO:0000313" key="5">
    <source>
        <dbReference type="Proteomes" id="UP000509510"/>
    </source>
</evidence>
<dbReference type="SMART" id="SM00233">
    <property type="entry name" value="PH"/>
    <property type="match status" value="1"/>
</dbReference>
<protein>
    <recommendedName>
        <fullName evidence="6">SAM domain-containing protein</fullName>
    </recommendedName>
</protein>
<dbReference type="RefSeq" id="XP_035339762.1">
    <property type="nucleotide sequence ID" value="XM_035483869.1"/>
</dbReference>
<feature type="region of interest" description="Disordered" evidence="1">
    <location>
        <begin position="151"/>
        <end position="173"/>
    </location>
</feature>
<dbReference type="EMBL" id="CP055898">
    <property type="protein sequence ID" value="QKX53583.1"/>
    <property type="molecule type" value="Genomic_DNA"/>
</dbReference>
<dbReference type="PROSITE" id="PS50105">
    <property type="entry name" value="SAM_DOMAIN"/>
    <property type="match status" value="1"/>
</dbReference>
<organism evidence="4 5">
    <name type="scientific">Talaromyces rugulosus</name>
    <name type="common">Penicillium rugulosum</name>
    <dbReference type="NCBI Taxonomy" id="121627"/>
    <lineage>
        <taxon>Eukaryota</taxon>
        <taxon>Fungi</taxon>
        <taxon>Dikarya</taxon>
        <taxon>Ascomycota</taxon>
        <taxon>Pezizomycotina</taxon>
        <taxon>Eurotiomycetes</taxon>
        <taxon>Eurotiomycetidae</taxon>
        <taxon>Eurotiales</taxon>
        <taxon>Trichocomaceae</taxon>
        <taxon>Talaromyces</taxon>
        <taxon>Talaromyces sect. Islandici</taxon>
    </lineage>
</organism>
<dbReference type="Gene3D" id="1.10.150.50">
    <property type="entry name" value="Transcription Factor, Ets-1"/>
    <property type="match status" value="1"/>
</dbReference>
<feature type="compositionally biased region" description="Acidic residues" evidence="1">
    <location>
        <begin position="39"/>
        <end position="55"/>
    </location>
</feature>
<feature type="region of interest" description="Disordered" evidence="1">
    <location>
        <begin position="350"/>
        <end position="372"/>
    </location>
</feature>
<dbReference type="KEGG" id="trg:TRUGW13939_00662"/>
<dbReference type="Gene3D" id="2.30.29.30">
    <property type="entry name" value="Pleckstrin-homology domain (PH domain)/Phosphotyrosine-binding domain (PTB)"/>
    <property type="match status" value="1"/>
</dbReference>
<feature type="region of interest" description="Disordered" evidence="1">
    <location>
        <begin position="248"/>
        <end position="302"/>
    </location>
</feature>
<proteinExistence type="predicted"/>
<evidence type="ECO:0000256" key="1">
    <source>
        <dbReference type="SAM" id="MobiDB-lite"/>
    </source>
</evidence>
<evidence type="ECO:0008006" key="6">
    <source>
        <dbReference type="Google" id="ProtNLM"/>
    </source>
</evidence>
<dbReference type="SUPFAM" id="SSF50729">
    <property type="entry name" value="PH domain-like"/>
    <property type="match status" value="1"/>
</dbReference>
<gene>
    <name evidence="4" type="ORF">TRUGW13939_00662</name>
</gene>
<dbReference type="Proteomes" id="UP000509510">
    <property type="component" value="Chromosome I"/>
</dbReference>
<sequence length="779" mass="86312">MAYDPSFQQPTLLGRAKYTAPYTSRSSKPRPPSQTTEIFDTDFESDYDDDSDYFDESPRRSVGSLAADSVTTVSTRDVRTPESHGLARYSDAGSVRGPNGPHLFRASMDSTDFKSTMEVDLVLAKTPTTATTFFDNSSVRPSDMTTPYMTTPYTSTSYTSQSTGEPIRRGSAASSWEDTVRGWSPEDVVSWMRNEGFDDGVVNRFLVNDISGSILLELQPEDLKELDIQSFGKRRRLMNSIQYLKNSARNSTGDLNDSGMSSGYTSSGYSSTSEDEKGPASPSHCPRDADRPAHKAEDIRPGDSASIVAIEQLLPKEHKCSKGENCRKWQRQQLKLARLAEDLPKDSVHHGNAILAGDPGNPTTAPNLMRGYKPDAVPSVVASSDLLGSQQAPQFHLSQEKLSGMRSRDPQESVRQYLNFQHLSKLQPVSDAATPPQEVSPDSYKTSPTLAENLRTLPKLTIPNAQQHASKLSALRTITPSILQNPPVFSHETQHYAYNQMGSPGDFYRSSGEYYNAGDDVYRQGTPFSEMDVPVTAIPAGPIARDITQSVPPNMRFGHARMVAEPIVRPGSTKAEYQRKPPAINTHGLQSLGRVEEGRVAVIERPEDLHYTPQGIQTAYDAAHSGWMKKRKTTRLLRHEWEDHHFTLKGTQLAMFESERDSHRDSKALEYIDVDDYAVACSSLASNSKLTAAFKKTVLKRNNGPLDDAAFAFSLIPSANGKDSGAERKAFFMNNGKSHHFAVKTRDDRIDWMRELMLAKALKRGRESGESIQINGNMF</sequence>
<dbReference type="GeneID" id="55988175"/>
<evidence type="ECO:0000259" key="2">
    <source>
        <dbReference type="PROSITE" id="PS50003"/>
    </source>
</evidence>
<dbReference type="Pfam" id="PF00169">
    <property type="entry name" value="PH"/>
    <property type="match status" value="1"/>
</dbReference>
<keyword evidence="5" id="KW-1185">Reference proteome</keyword>
<dbReference type="PROSITE" id="PS50003">
    <property type="entry name" value="PH_DOMAIN"/>
    <property type="match status" value="1"/>
</dbReference>
<dbReference type="CDD" id="cd09535">
    <property type="entry name" value="SAM_BOI-like_fungal"/>
    <property type="match status" value="1"/>
</dbReference>
<feature type="compositionally biased region" description="Polar residues" evidence="1">
    <location>
        <begin position="1"/>
        <end position="11"/>
    </location>
</feature>
<feature type="domain" description="SAM" evidence="3">
    <location>
        <begin position="183"/>
        <end position="247"/>
    </location>
</feature>
<evidence type="ECO:0000313" key="4">
    <source>
        <dbReference type="EMBL" id="QKX53583.1"/>
    </source>
</evidence>
<feature type="domain" description="PH" evidence="2">
    <location>
        <begin position="621"/>
        <end position="761"/>
    </location>
</feature>
<feature type="region of interest" description="Disordered" evidence="1">
    <location>
        <begin position="1"/>
        <end position="98"/>
    </location>
</feature>
<feature type="compositionally biased region" description="Basic and acidic residues" evidence="1">
    <location>
        <begin position="285"/>
        <end position="301"/>
    </location>
</feature>
<dbReference type="SMART" id="SM00454">
    <property type="entry name" value="SAM"/>
    <property type="match status" value="1"/>
</dbReference>
<reference evidence="5" key="1">
    <citation type="submission" date="2020-06" db="EMBL/GenBank/DDBJ databases">
        <title>A chromosome-scale genome assembly of Talaromyces rugulosus W13939.</title>
        <authorList>
            <person name="Wang B."/>
            <person name="Guo L."/>
            <person name="Ye K."/>
            <person name="Wang L."/>
        </authorList>
    </citation>
    <scope>NUCLEOTIDE SEQUENCE [LARGE SCALE GENOMIC DNA]</scope>
    <source>
        <strain evidence="5">W13939</strain>
    </source>
</reference>
<name>A0A7H8QK23_TALRU</name>